<dbReference type="Proteomes" id="UP000694867">
    <property type="component" value="Unplaced"/>
</dbReference>
<dbReference type="InterPro" id="IPR000719">
    <property type="entry name" value="Prot_kinase_dom"/>
</dbReference>
<evidence type="ECO:0000313" key="11">
    <source>
        <dbReference type="Proteomes" id="UP000694867"/>
    </source>
</evidence>
<dbReference type="InterPro" id="IPR011009">
    <property type="entry name" value="Kinase-like_dom_sf"/>
</dbReference>
<accession>A0AAJ6QZ06</accession>
<dbReference type="RefSeq" id="XP_003748463.1">
    <property type="nucleotide sequence ID" value="XM_003748415.2"/>
</dbReference>
<evidence type="ECO:0000256" key="6">
    <source>
        <dbReference type="ARBA" id="ARBA00022840"/>
    </source>
</evidence>
<sequence length="383" mass="44704">MSDFNCTPVEPRSEVRDGHHWTIVTVKKARKMQELPFTYRVMGPIGKGTFGTVQKICTPDGEHYAMKQVDFDPRYKNREVSIMRILDHPNCVRLHYYYLDRDPYMELSVRLIMDLFPTSLSAVIVQNRRKREDIPEFYIRLYLYQLLRGVAYMHSEEIAHRDIKPQNILIDPARGRLKLCDFGSAKQLKEGEINIAYICSRFYRAPELILGNVKYDCSIDTWAVGCVFAEMFLLRPIFLGESSLEQFTEIIRILGTPTPEQMEKLHPMFPKDLKKRSPISLHKHLRRTNCQSLSLLIKLLQYAPDKRIRCWDAMAEPYLDELRKPGLRLPDGGDLPPLFDFTVRELDQNPVLNQLLIPRERNSPRRGSASRRGSAKKHEKKRA</sequence>
<dbReference type="KEGG" id="goe:100897507"/>
<evidence type="ECO:0000256" key="1">
    <source>
        <dbReference type="ARBA" id="ARBA00005527"/>
    </source>
</evidence>
<evidence type="ECO:0000256" key="4">
    <source>
        <dbReference type="ARBA" id="ARBA00022741"/>
    </source>
</evidence>
<dbReference type="AlphaFoldDB" id="A0AAJ6QZ06"/>
<dbReference type="GO" id="GO:0004674">
    <property type="term" value="F:protein serine/threonine kinase activity"/>
    <property type="evidence" value="ECO:0007669"/>
    <property type="project" value="UniProtKB-KW"/>
</dbReference>
<keyword evidence="4 7" id="KW-0547">Nucleotide-binding</keyword>
<keyword evidence="3" id="KW-0808">Transferase</keyword>
<keyword evidence="2 8" id="KW-0723">Serine/threonine-protein kinase</keyword>
<dbReference type="PANTHER" id="PTHR24057">
    <property type="entry name" value="GLYCOGEN SYNTHASE KINASE-3 ALPHA"/>
    <property type="match status" value="1"/>
</dbReference>
<proteinExistence type="inferred from homology"/>
<comment type="similarity">
    <text evidence="1">Belongs to the protein kinase superfamily. CMGC Ser/Thr protein kinase family. GSK-3 subfamily.</text>
</comment>
<evidence type="ECO:0000256" key="7">
    <source>
        <dbReference type="PROSITE-ProRule" id="PRU10141"/>
    </source>
</evidence>
<evidence type="ECO:0000259" key="10">
    <source>
        <dbReference type="PROSITE" id="PS50011"/>
    </source>
</evidence>
<dbReference type="GO" id="GO:0007165">
    <property type="term" value="P:signal transduction"/>
    <property type="evidence" value="ECO:0007669"/>
    <property type="project" value="TreeGrafter"/>
</dbReference>
<dbReference type="InterPro" id="IPR017441">
    <property type="entry name" value="Protein_kinase_ATP_BS"/>
</dbReference>
<organism evidence="11 12">
    <name type="scientific">Galendromus occidentalis</name>
    <name type="common">western predatory mite</name>
    <dbReference type="NCBI Taxonomy" id="34638"/>
    <lineage>
        <taxon>Eukaryota</taxon>
        <taxon>Metazoa</taxon>
        <taxon>Ecdysozoa</taxon>
        <taxon>Arthropoda</taxon>
        <taxon>Chelicerata</taxon>
        <taxon>Arachnida</taxon>
        <taxon>Acari</taxon>
        <taxon>Parasitiformes</taxon>
        <taxon>Mesostigmata</taxon>
        <taxon>Gamasina</taxon>
        <taxon>Phytoseioidea</taxon>
        <taxon>Phytoseiidae</taxon>
        <taxon>Typhlodrominae</taxon>
        <taxon>Galendromus</taxon>
    </lineage>
</organism>
<dbReference type="Gene3D" id="3.30.200.20">
    <property type="entry name" value="Phosphorylase Kinase, domain 1"/>
    <property type="match status" value="1"/>
</dbReference>
<dbReference type="InterPro" id="IPR039192">
    <property type="entry name" value="STKc_GSK3"/>
</dbReference>
<dbReference type="Pfam" id="PF00069">
    <property type="entry name" value="Pkinase"/>
    <property type="match status" value="1"/>
</dbReference>
<dbReference type="CDD" id="cd14137">
    <property type="entry name" value="STKc_GSK3"/>
    <property type="match status" value="1"/>
</dbReference>
<evidence type="ECO:0000256" key="5">
    <source>
        <dbReference type="ARBA" id="ARBA00022777"/>
    </source>
</evidence>
<evidence type="ECO:0000256" key="9">
    <source>
        <dbReference type="SAM" id="MobiDB-lite"/>
    </source>
</evidence>
<dbReference type="PROSITE" id="PS00108">
    <property type="entry name" value="PROTEIN_KINASE_ST"/>
    <property type="match status" value="1"/>
</dbReference>
<dbReference type="InterPro" id="IPR008271">
    <property type="entry name" value="Ser/Thr_kinase_AS"/>
</dbReference>
<name>A0AAJ6QZ06_9ACAR</name>
<evidence type="ECO:0000256" key="3">
    <source>
        <dbReference type="ARBA" id="ARBA00022679"/>
    </source>
</evidence>
<dbReference type="GeneID" id="100897507"/>
<dbReference type="SUPFAM" id="SSF56112">
    <property type="entry name" value="Protein kinase-like (PK-like)"/>
    <property type="match status" value="1"/>
</dbReference>
<keyword evidence="11" id="KW-1185">Reference proteome</keyword>
<feature type="domain" description="Protein kinase" evidence="10">
    <location>
        <begin position="39"/>
        <end position="319"/>
    </location>
</feature>
<dbReference type="PROSITE" id="PS00107">
    <property type="entry name" value="PROTEIN_KINASE_ATP"/>
    <property type="match status" value="1"/>
</dbReference>
<dbReference type="GO" id="GO:0030154">
    <property type="term" value="P:cell differentiation"/>
    <property type="evidence" value="ECO:0007669"/>
    <property type="project" value="TreeGrafter"/>
</dbReference>
<dbReference type="InterPro" id="IPR050591">
    <property type="entry name" value="GSK-3"/>
</dbReference>
<feature type="region of interest" description="Disordered" evidence="9">
    <location>
        <begin position="357"/>
        <end position="383"/>
    </location>
</feature>
<feature type="binding site" evidence="7">
    <location>
        <position position="67"/>
    </location>
    <ligand>
        <name>ATP</name>
        <dbReference type="ChEBI" id="CHEBI:30616"/>
    </ligand>
</feature>
<reference evidence="12" key="1">
    <citation type="submission" date="2025-08" db="UniProtKB">
        <authorList>
            <consortium name="RefSeq"/>
        </authorList>
    </citation>
    <scope>IDENTIFICATION</scope>
</reference>
<evidence type="ECO:0000313" key="12">
    <source>
        <dbReference type="RefSeq" id="XP_003748463.1"/>
    </source>
</evidence>
<keyword evidence="6 7" id="KW-0067">ATP-binding</keyword>
<evidence type="ECO:0000256" key="2">
    <source>
        <dbReference type="ARBA" id="ARBA00022527"/>
    </source>
</evidence>
<gene>
    <name evidence="12" type="primary">LOC100897507</name>
</gene>
<evidence type="ECO:0000256" key="8">
    <source>
        <dbReference type="RuleBase" id="RU000304"/>
    </source>
</evidence>
<dbReference type="SMART" id="SM00220">
    <property type="entry name" value="S_TKc"/>
    <property type="match status" value="1"/>
</dbReference>
<dbReference type="GO" id="GO:0005524">
    <property type="term" value="F:ATP binding"/>
    <property type="evidence" value="ECO:0007669"/>
    <property type="project" value="UniProtKB-UniRule"/>
</dbReference>
<dbReference type="Gene3D" id="1.10.510.10">
    <property type="entry name" value="Transferase(Phosphotransferase) domain 1"/>
    <property type="match status" value="1"/>
</dbReference>
<keyword evidence="5" id="KW-0418">Kinase</keyword>
<feature type="compositionally biased region" description="Basic residues" evidence="9">
    <location>
        <begin position="373"/>
        <end position="383"/>
    </location>
</feature>
<dbReference type="PANTHER" id="PTHR24057:SF0">
    <property type="entry name" value="PROTEIN KINASE SHAGGY-RELATED"/>
    <property type="match status" value="1"/>
</dbReference>
<protein>
    <submittedName>
        <fullName evidence="12">Glycogen synthase kinase-3 beta-like</fullName>
    </submittedName>
</protein>
<dbReference type="PROSITE" id="PS50011">
    <property type="entry name" value="PROTEIN_KINASE_DOM"/>
    <property type="match status" value="1"/>
</dbReference>
<dbReference type="GO" id="GO:0005634">
    <property type="term" value="C:nucleus"/>
    <property type="evidence" value="ECO:0007669"/>
    <property type="project" value="TreeGrafter"/>
</dbReference>
<dbReference type="GO" id="GO:0005737">
    <property type="term" value="C:cytoplasm"/>
    <property type="evidence" value="ECO:0007669"/>
    <property type="project" value="TreeGrafter"/>
</dbReference>
<dbReference type="FunFam" id="1.10.510.10:FF:000624">
    <property type="entry name" value="Mitogen-activated protein kinase"/>
    <property type="match status" value="1"/>
</dbReference>